<evidence type="ECO:0000256" key="12">
    <source>
        <dbReference type="ARBA" id="ARBA00060457"/>
    </source>
</evidence>
<dbReference type="GO" id="GO:0007097">
    <property type="term" value="P:nuclear migration"/>
    <property type="evidence" value="ECO:0007669"/>
    <property type="project" value="TreeGrafter"/>
</dbReference>
<sequence>MWPVSRLLGSPLKSRALDDHEQMQKKTFTKWINYHLDQHSSSGRVHDLYEDLSDGLLLCHLIEVLTGDALQVNKARVPKRIHHISNLTTALSALRRRGLDLINNNPADIADGNPRIILGLIWQIILHFQVETNLRLLSQHSWPSLSEPITSTITGHEISTEPGHAIPSTSRHTSIPGWIHRGLHLRSTKSPSPAAQQPESSQQPGLGNTSILSKASIERMLLKWLNDEISRNYNIPINDFDQSWRDGIAFCALVHRFWPPLINMDIVRSPTTTPRQNLEMAFEIARLHLNIRPLLDVDDMLRDRPDKRSVITYISQFIRISHPVGTSRPLHAQPPSETAIVSMSVPSYQTALHRLSEELALYRPLVDWLDGIVKDRRIQTSPAEEDKDRQDTNVDDYKWYVKVRKEFLEKRMIFKEILEYMPVAKKEHKKQLNEIEKEWKHVADSLHQWSEKLQKEFPPSFYSIAKWVDDGEFLIQTRTPVVIDPKNIDESLQNIENAIEIFEAMFNQYPQQRETFYTALQNFHEARSHLDGQSQSTDEILEILQSRFESLSEKFRVELKRLLLYQAYYRILRFQAELKTRMRLWQNATSLSLTKRWLNEYQKTANENPEIRLEKLLLCLQNAVDKEPGELQNRGQSIYTEMEKECRSILSRFSGLDAKLAQLRQYWADFDESAAKAITHGERALELEDRIQHLAKCTILADSIEKSQTSPAVGNAAKTRLAQIRQQFDSSSKKGQTTATDQTTPVQRQIPTRKVEISIDKAIEGTVSTKCSQWMQSAAALDEKKADSVKSATDIIQQLTDLGKDYAAVERDLQKSLQQNGHNEHQKQQQEEFTRQIHEYHQRIRNRLDAFKIVYHTLCSAEKNLLEMEKWVTFHDPDSEMAKKSIKERSEIVDQIKIMLDNLETPANQELLDTAKLKEIYVVVSSCFALVEIRRIEVSVEVIETRILVRRRPAPTATQQPGVPTEEPEDSFISDVLESLDQVHARDPESVKRITSLRQKIHNQKQIKVEHQAGDSLPPPMDRVHELLERKAVVLARQEQSEESAKTSIVEMDMLNEAIQLHKGKPNTEYQRLEAEWRKKLAGLDRLLLMIGNIKKLEKTIEEARSKIALIETRGAKIQLGVNRTNTLKKLEQSSLDEHKRKQEAIKQRLGAFEMTSEDDLRIGLDIVKEIKEEAHELHLAEPSYAEVFERAQRLESNLTQKMDFFNRLQVFHENVKKIRQQNTEWNAITSSELDTVLSALEEERSLISEELNQEMQILEVEIASLEGSFFQLEHDRVREKFRLLTEQLSQMKALIEHRKEFLTRLKEFYAYVEKCKKIILAASQTLRTNQEEVQRMTVELSDLQTKLHEIAKAVCMAQHSAEMNVIDLSIEDAIKELEEIAVPTPSSLTNMEMIVIQTERLRASLASPIVEFDTTHMMDISTYILNILTQIESDKAQMEEIDRLVSLAKSGEHPDILQVIDSLRISVATRRCVLDQTIDTAVANCIHMLKQSLSSVESNLICAMEKNSLAEVSSIEENALKQCITKIGVVKKAVSQHQPLAERKAKWTSNFGELEMMAFNIEAKIKKFTASLAKNARREQRLLKNLSAFEKWLDLVEKDITNVSNSAELDIHERQAKLIELRENCTSHSKLVEKLEAFEFEDKRQKEISVRSCERYRQLMDKLNSLNLPTAKLVPIHLETCDLASSSAMISQQSLASSSTVTDESEDLDSDLASVQSEVSRAEAIQWSKENVLQRAKSISDMFQNISTSMAQGELDLARIEGEINSVVSNIHQIQKHYSMPPLKSLHEAEGDIKNLKIYVKELDLLKEETKKLAENGNYKQSRQLHKLIKILKKEKNSAKKFHERLSSEIEDETTLRVNYQQLMSNLANLESEVVSASEHSRVPNTQECLAKVELEIELLKKQCRKSRKYVEMSVDGSRSSSPTRKSKVILRITNNVTTIIQIIENELKRQMSKKAQRRKSESESELKKLHRTLSHLNDSTREEFGAEISTSQTERGMHRLEHLEADLDIAETSGISTHEVFEPMPASVEYEMARDLLAFVRRSMQVDVAQEHRAEHLAGLLTQCKNQTQKLKKLEQHDDQLQTAGVDSSDTREAVSELVRGLELAEAEITEKCNQVQRRQNLLETLRRAIEVEQNVVSDPSVSIGQMKQSIERCNEVLHEAELFESELPSTSQNVEISAGIGQLKRIRSQLSNEYQQAENKQKIEALTASLQSTVNEVKNAPPASLDQQESTLRMLEAEKQKITTLLESIPEDAKEAETIKEKSTWELGRLADLIKRLGETVGEKVAALSSFFAAKAEVESQLAEIGRQLEEQQKGEDVSAEPNISALAEQQQKVEKLREKLRVEIAPDSLDQERSAEFDQLMTSLELMLVKIANAREAAERQIALKKVADLQKSKVNRANNELVSLIEQAFRLLNDAAAIPQSYEDLALKIAEVLNAAEQLAKEDPSAETLQSNIAEAHLAKQRLDDRWATWLKFVEERKSANSFLDAARKPLELLNFENKVPLLLGTELFNTLKDDLDHVREIHQRIDQLGQFVFELEPMQFVASEARFLLVEVEGLEANYEEILNGLLQEIGQENNLSQSAGNILSALEGLKLRFSEALRSGKPEIVNIILADLHDLKAHLIEITADYEAMKTTRKYIAMVDVSATYAEALDKIVELESETEAKTKAEADKKKAEEEAKKKAEAEAKTKAEADKKKADEEAKKKAEAEAKTKAEADKKKADEEAKKKAEAEAKTKAEADKKKADEEAKKKAEAEAKTKAEADKKKADEEAKKKAEAEAKTKAEADKKKAEEEAKKKGQAELKAKPEAQKKAEEEPKTKAEEEAKTKAEADKKKAEEEAKKKGEAELKTKHEAQKKAEEEAKKKAEEEAKNKAEADKKKAKEEAKKKAEADKKKAEEEAKKKAEAEAKTKAEADKKKAEEEAKKKGQAELKAKPEAQKKAEEDAKMKAEAEAKTKAEADKKKADEEAKKKAEAEAKTKAEADKKKADEEAKKKAEAEAKTKAEADKKKAEEEAKKKSEAEAKTKAEADKKKAEEEAKKKGQAELKAMPEAQKKAEEEAKKKAEADKKKAEADKKKAEEEAKKKAEAEAKTKAEADKKKAEEEAKMKAEAEAKTKAEADKKKADEEAKKRAEAEGKTKAEADKKKADEEAKKKAEAEAKTKAEADKKKADEEAKKKAEAEAKTKAEADKKKAEEEAKKKGQAELKAKPEAQKKAEEEPKTKAEEEAKTKAEADKKKSEEEAKKKDEPELKAKPEAQKKAEEEAKKKAEEEAKKKAEAEAKNKAEADKKKAEEEAKKKAEADKKKAEEEAKKKGDAEAKTKAEADKKKAEEEAKKKPEAEAKNKAEADKKKAEEEAKKKAEAEANNKAEADKKKAKEEAKKKAEADKKKAEEEAKKKGDAEAKTKAEADKKKAEEEAKKKAEAEANNKAEADKKKAEEEAKKKPEAEAKNKAEADKTKAEEEAKKKGEAELKAKPESQKKAEAEAKTKAEADKKKAEEEAKKKGQAELKAKPESQKKAEAEAKTKAEADKKKADEEAKKKAEAEAKNKAEADKMKAEEEKFTTTHEVFEPMPASVEYEMARDLLAFVRRSMQVDVAQEHRAEHLAGLLTQCKNQTEKLKKLEQHDDQLQTAGVDSSDAREAVSELVRGLELAEAEITEKCNQVQRRQNLLETLRRAIEVEQNVVSDPSVSIGQMKQSIERCNEVLHEAELFESELPSTSQNVEISAGIGQLKRIRSQLSNEYQQAENKQKIEALTASLQSTVNEVKNAPPASLDQQESTLRMLEAEKQKITTLLESIPEDAKEAETIKEKSTWELGRLADLIKRLGETVGEKVAALSSFFAAKAEVESQLAEIGRQLEEQQKGEDVSAEPNISALAEQQQKVEKLREKLRVEIAPDSLDQERSAEFDQLMTSLELMLVKIANAREAAERQIALKKVADLQKSKVNRANNELVSLIEQAFRLLNDAAAIPQSYEDLALKIAEVLNAAEQLAKEDPSAETLQSNIAEAHLAKQRLDDRWATWLKFVEERKSANSFLDAARKPLELLNFENKVPLLLGTELFNTLKDDLDHVREIHQRIDQLGQFVFELEPMQFVASEARFLLVEVEGLEANYEEILNGLLQEIGQENNLSQSAGNILSALEGLKLRFSEALRSGKPEIVNIILADLHDLKAHLIEIMAEYEAMKTTRKYIAMVDVSATYAEALDKIVELESEAEAKTKAEADKMKAEEEAKKKAEAEAKTKAEADKKKAEEEAKKKGQAELKAKPEAQKKAEEDAKMKAEAEAKTKAEADKKKADEEAKKKAEAEAKTKAEADKKKAEEEAKKKGQAELKAKPEAQKKAEEDAKMKAEAEAKTKAEADKKKADEEAKKKAEAEDKTKAEADKKKADEEAKKKAEADQAKPRLKKAEEAKKKAEAEAKTKAEADKKKAEKSQKKAKLNKTKPRLTKRRLKKKPRRRLKLRPRQRPRLTKRRLRKKPKRRAKLKAQSKRPEAARRGREEPKGRRTNLN</sequence>
<keyword evidence="3" id="KW-0963">Cytoplasm</keyword>
<feature type="coiled-coil region" evidence="14">
    <location>
        <begin position="1087"/>
        <end position="1114"/>
    </location>
</feature>
<feature type="compositionally biased region" description="Basic and acidic residues" evidence="15">
    <location>
        <begin position="1960"/>
        <end position="1969"/>
    </location>
</feature>
<feature type="region of interest" description="Disordered" evidence="15">
    <location>
        <begin position="727"/>
        <end position="748"/>
    </location>
</feature>
<dbReference type="InterPro" id="IPR036872">
    <property type="entry name" value="CH_dom_sf"/>
</dbReference>
<keyword evidence="8" id="KW-0472">Membrane</keyword>
<protein>
    <submittedName>
        <fullName evidence="17">Calponin homology (CH) domain-containing protein</fullName>
    </submittedName>
</protein>
<dbReference type="GO" id="GO:0003779">
    <property type="term" value="F:actin binding"/>
    <property type="evidence" value="ECO:0007669"/>
    <property type="project" value="UniProtKB-KW"/>
</dbReference>
<evidence type="ECO:0000256" key="5">
    <source>
        <dbReference type="ARBA" id="ARBA00022737"/>
    </source>
</evidence>
<feature type="region of interest" description="Disordered" evidence="15">
    <location>
        <begin position="2688"/>
        <end position="3560"/>
    </location>
</feature>
<dbReference type="GO" id="GO:0019894">
    <property type="term" value="F:kinesin binding"/>
    <property type="evidence" value="ECO:0007669"/>
    <property type="project" value="TreeGrafter"/>
</dbReference>
<dbReference type="GO" id="GO:0007010">
    <property type="term" value="P:cytoskeleton organization"/>
    <property type="evidence" value="ECO:0007669"/>
    <property type="project" value="TreeGrafter"/>
</dbReference>
<keyword evidence="6" id="KW-1133">Transmembrane helix</keyword>
<dbReference type="GO" id="GO:0048471">
    <property type="term" value="C:perinuclear region of cytoplasm"/>
    <property type="evidence" value="ECO:0007669"/>
    <property type="project" value="TreeGrafter"/>
</dbReference>
<dbReference type="SMART" id="SM00033">
    <property type="entry name" value="CH"/>
    <property type="match status" value="2"/>
</dbReference>
<keyword evidence="9" id="KW-0009">Actin-binding</keyword>
<keyword evidence="7 14" id="KW-0175">Coiled coil</keyword>
<feature type="region of interest" description="Disordered" evidence="15">
    <location>
        <begin position="4227"/>
        <end position="4506"/>
    </location>
</feature>
<feature type="compositionally biased region" description="Basic and acidic residues" evidence="15">
    <location>
        <begin position="2688"/>
        <end position="3046"/>
    </location>
</feature>
<keyword evidence="5" id="KW-0677">Repeat</keyword>
<keyword evidence="11" id="KW-0539">Nucleus</keyword>
<dbReference type="SUPFAM" id="SSF47576">
    <property type="entry name" value="Calponin-homology domain, CH-domain"/>
    <property type="match status" value="1"/>
</dbReference>
<evidence type="ECO:0000256" key="4">
    <source>
        <dbReference type="ARBA" id="ARBA00022692"/>
    </source>
</evidence>
<evidence type="ECO:0000256" key="2">
    <source>
        <dbReference type="ARBA" id="ARBA00004528"/>
    </source>
</evidence>
<evidence type="ECO:0000256" key="6">
    <source>
        <dbReference type="ARBA" id="ARBA00022989"/>
    </source>
</evidence>
<feature type="compositionally biased region" description="Basic residues" evidence="15">
    <location>
        <begin position="4432"/>
        <end position="4485"/>
    </location>
</feature>
<feature type="compositionally biased region" description="Basic and acidic residues" evidence="15">
    <location>
        <begin position="3054"/>
        <end position="3560"/>
    </location>
</feature>
<dbReference type="GO" id="GO:0006997">
    <property type="term" value="P:nucleus organization"/>
    <property type="evidence" value="ECO:0007669"/>
    <property type="project" value="TreeGrafter"/>
</dbReference>
<evidence type="ECO:0000313" key="18">
    <source>
        <dbReference type="Proteomes" id="UP001201812"/>
    </source>
</evidence>
<feature type="coiled-coil region" evidence="14">
    <location>
        <begin position="3845"/>
        <end position="4018"/>
    </location>
</feature>
<comment type="subcellular location">
    <subcellularLocation>
        <location evidence="1">Cytoplasm</location>
        <location evidence="1">Cytoskeleton</location>
    </subcellularLocation>
    <subcellularLocation>
        <location evidence="12">Endomembrane system</location>
        <topology evidence="12">Single-pass type IV membrane protein</topology>
        <orientation evidence="12">Cytoplasmic side</orientation>
    </subcellularLocation>
    <subcellularLocation>
        <location evidence="2">Nucleus membrane</location>
        <topology evidence="2">Single-pass membrane protein</topology>
        <orientation evidence="2">Cytoplasmic side</orientation>
    </subcellularLocation>
    <subcellularLocation>
        <location evidence="13">Nucleus membrane</location>
        <topology evidence="13">Single-pass type IV membrane protein</topology>
    </subcellularLocation>
</comment>
<feature type="compositionally biased region" description="Low complexity" evidence="15">
    <location>
        <begin position="190"/>
        <end position="204"/>
    </location>
</feature>
<dbReference type="Pfam" id="PF24611">
    <property type="entry name" value="Spectrin_Anc-1"/>
    <property type="match status" value="2"/>
</dbReference>
<reference evidence="17" key="1">
    <citation type="submission" date="2022-01" db="EMBL/GenBank/DDBJ databases">
        <title>Genome Sequence Resource for Two Populations of Ditylenchus destructor, the Migratory Endoparasitic Phytonematode.</title>
        <authorList>
            <person name="Zhang H."/>
            <person name="Lin R."/>
            <person name="Xie B."/>
        </authorList>
    </citation>
    <scope>NUCLEOTIDE SEQUENCE</scope>
    <source>
        <strain evidence="17">BazhouSP</strain>
    </source>
</reference>
<evidence type="ECO:0000256" key="14">
    <source>
        <dbReference type="SAM" id="Coils"/>
    </source>
</evidence>
<evidence type="ECO:0000256" key="13">
    <source>
        <dbReference type="ARBA" id="ARBA00060498"/>
    </source>
</evidence>
<dbReference type="GO" id="GO:0031965">
    <property type="term" value="C:nuclear membrane"/>
    <property type="evidence" value="ECO:0007669"/>
    <property type="project" value="UniProtKB-SubCell"/>
</dbReference>
<dbReference type="PANTHER" id="PTHR21524">
    <property type="entry name" value="SPECTRIN REPEAT CONTAINING NUCLEAR ENVELOPE PROTEIN 2"/>
    <property type="match status" value="1"/>
</dbReference>
<evidence type="ECO:0000256" key="11">
    <source>
        <dbReference type="ARBA" id="ARBA00023242"/>
    </source>
</evidence>
<dbReference type="PANTHER" id="PTHR21524:SF5">
    <property type="entry name" value="SPECTRIN REPEAT CONTAINING NUCLEAR ENVELOPE PROTEIN 2"/>
    <property type="match status" value="1"/>
</dbReference>
<dbReference type="Pfam" id="PF00307">
    <property type="entry name" value="CH"/>
    <property type="match status" value="2"/>
</dbReference>
<organism evidence="17 18">
    <name type="scientific">Ditylenchus destructor</name>
    <dbReference type="NCBI Taxonomy" id="166010"/>
    <lineage>
        <taxon>Eukaryota</taxon>
        <taxon>Metazoa</taxon>
        <taxon>Ecdysozoa</taxon>
        <taxon>Nematoda</taxon>
        <taxon>Chromadorea</taxon>
        <taxon>Rhabditida</taxon>
        <taxon>Tylenchina</taxon>
        <taxon>Tylenchomorpha</taxon>
        <taxon>Sphaerularioidea</taxon>
        <taxon>Anguinidae</taxon>
        <taxon>Anguininae</taxon>
        <taxon>Ditylenchus</taxon>
    </lineage>
</organism>
<feature type="coiled-coil region" evidence="14">
    <location>
        <begin position="2059"/>
        <end position="2086"/>
    </location>
</feature>
<dbReference type="InterPro" id="IPR057134">
    <property type="entry name" value="Spectrin_Anc-1_3"/>
</dbReference>
<feature type="region of interest" description="Disordered" evidence="15">
    <location>
        <begin position="186"/>
        <end position="209"/>
    </location>
</feature>
<feature type="coiled-coil region" evidence="14">
    <location>
        <begin position="1238"/>
        <end position="1269"/>
    </location>
</feature>
<dbReference type="InterPro" id="IPR001589">
    <property type="entry name" value="Actinin_actin-bd_CS"/>
</dbReference>
<evidence type="ECO:0000256" key="10">
    <source>
        <dbReference type="ARBA" id="ARBA00023212"/>
    </source>
</evidence>
<feature type="compositionally biased region" description="Basic and acidic residues" evidence="15">
    <location>
        <begin position="4486"/>
        <end position="4500"/>
    </location>
</feature>
<feature type="coiled-coil region" evidence="14">
    <location>
        <begin position="3606"/>
        <end position="3633"/>
    </location>
</feature>
<dbReference type="FunFam" id="1.10.418.10:FF:000099">
    <property type="entry name" value="Nuclear anchorage protein 1"/>
    <property type="match status" value="1"/>
</dbReference>
<accession>A0AAD4NEE2</accession>
<feature type="coiled-coil region" evidence="14">
    <location>
        <begin position="1854"/>
        <end position="1881"/>
    </location>
</feature>
<feature type="compositionally biased region" description="Basic and acidic residues" evidence="15">
    <location>
        <begin position="4227"/>
        <end position="4431"/>
    </location>
</feature>
<proteinExistence type="predicted"/>
<keyword evidence="4" id="KW-0812">Transmembrane</keyword>
<name>A0AAD4NEE2_9BILA</name>
<dbReference type="PROSITE" id="PS00019">
    <property type="entry name" value="ACTININ_1"/>
    <property type="match status" value="1"/>
</dbReference>
<evidence type="ECO:0000256" key="8">
    <source>
        <dbReference type="ARBA" id="ARBA00023136"/>
    </source>
</evidence>
<feature type="coiled-coil region" evidence="14">
    <location>
        <begin position="2298"/>
        <end position="2471"/>
    </location>
</feature>
<dbReference type="InterPro" id="IPR001715">
    <property type="entry name" value="CH_dom"/>
</dbReference>
<dbReference type="Proteomes" id="UP001201812">
    <property type="component" value="Unassembled WGS sequence"/>
</dbReference>
<feature type="domain" description="Calponin-homology (CH)" evidence="16">
    <location>
        <begin position="22"/>
        <end position="129"/>
    </location>
</feature>
<evidence type="ECO:0000256" key="1">
    <source>
        <dbReference type="ARBA" id="ARBA00004245"/>
    </source>
</evidence>
<dbReference type="EMBL" id="JAKKPZ010000003">
    <property type="protein sequence ID" value="KAI1723663.1"/>
    <property type="molecule type" value="Genomic_DNA"/>
</dbReference>
<dbReference type="Gene3D" id="1.10.418.10">
    <property type="entry name" value="Calponin-like domain"/>
    <property type="match status" value="2"/>
</dbReference>
<gene>
    <name evidence="17" type="ORF">DdX_03833</name>
</gene>
<dbReference type="PROSITE" id="PS00020">
    <property type="entry name" value="ACTININ_2"/>
    <property type="match status" value="1"/>
</dbReference>
<keyword evidence="10" id="KW-0206">Cytoskeleton</keyword>
<evidence type="ECO:0000259" key="16">
    <source>
        <dbReference type="PROSITE" id="PS50021"/>
    </source>
</evidence>
<evidence type="ECO:0000256" key="3">
    <source>
        <dbReference type="ARBA" id="ARBA00022490"/>
    </source>
</evidence>
<feature type="domain" description="Calponin-homology (CH)" evidence="16">
    <location>
        <begin position="215"/>
        <end position="322"/>
    </location>
</feature>
<evidence type="ECO:0000256" key="15">
    <source>
        <dbReference type="SAM" id="MobiDB-lite"/>
    </source>
</evidence>
<evidence type="ECO:0000256" key="7">
    <source>
        <dbReference type="ARBA" id="ARBA00023054"/>
    </source>
</evidence>
<dbReference type="PROSITE" id="PS50021">
    <property type="entry name" value="CH"/>
    <property type="match status" value="2"/>
</dbReference>
<dbReference type="GO" id="GO:0005856">
    <property type="term" value="C:cytoskeleton"/>
    <property type="evidence" value="ECO:0007669"/>
    <property type="project" value="UniProtKB-SubCell"/>
</dbReference>
<evidence type="ECO:0000256" key="9">
    <source>
        <dbReference type="ARBA" id="ARBA00023203"/>
    </source>
</evidence>
<comment type="caution">
    <text evidence="17">The sequence shown here is derived from an EMBL/GenBank/DDBJ whole genome shotgun (WGS) entry which is preliminary data.</text>
</comment>
<evidence type="ECO:0000313" key="17">
    <source>
        <dbReference type="EMBL" id="KAI1723663.1"/>
    </source>
</evidence>
<feature type="region of interest" description="Disordered" evidence="15">
    <location>
        <begin position="1952"/>
        <end position="1998"/>
    </location>
</feature>
<keyword evidence="18" id="KW-1185">Reference proteome</keyword>